<proteinExistence type="predicted"/>
<dbReference type="Proteomes" id="UP001524547">
    <property type="component" value="Unassembled WGS sequence"/>
</dbReference>
<evidence type="ECO:0000313" key="2">
    <source>
        <dbReference type="EMBL" id="MCQ8239479.1"/>
    </source>
</evidence>
<keyword evidence="1" id="KW-0812">Transmembrane</keyword>
<gene>
    <name evidence="2" type="ORF">NFI88_01315</name>
</gene>
<evidence type="ECO:0008006" key="4">
    <source>
        <dbReference type="Google" id="ProtNLM"/>
    </source>
</evidence>
<accession>A0ABT1VT15</accession>
<keyword evidence="1" id="KW-1133">Transmembrane helix</keyword>
<feature type="transmembrane region" description="Helical" evidence="1">
    <location>
        <begin position="73"/>
        <end position="94"/>
    </location>
</feature>
<organism evidence="2 3">
    <name type="scientific">Rhizosaccharibacter radicis</name>
    <dbReference type="NCBI Taxonomy" id="2782605"/>
    <lineage>
        <taxon>Bacteria</taxon>
        <taxon>Pseudomonadati</taxon>
        <taxon>Pseudomonadota</taxon>
        <taxon>Alphaproteobacteria</taxon>
        <taxon>Acetobacterales</taxon>
        <taxon>Acetobacteraceae</taxon>
        <taxon>Rhizosaccharibacter</taxon>
    </lineage>
</organism>
<keyword evidence="1" id="KW-0472">Membrane</keyword>
<reference evidence="2 3" key="1">
    <citation type="submission" date="2022-06" db="EMBL/GenBank/DDBJ databases">
        <title>Rhizosaccharibacter gen. nov. sp. nov. KSS12, endophytic bacteria isolated from sugarcane.</title>
        <authorList>
            <person name="Pitiwittayakul N."/>
        </authorList>
    </citation>
    <scope>NUCLEOTIDE SEQUENCE [LARGE SCALE GENOMIC DNA]</scope>
    <source>
        <strain evidence="2 3">KSS12</strain>
    </source>
</reference>
<dbReference type="RefSeq" id="WP_422918216.1">
    <property type="nucleotide sequence ID" value="NZ_JAMZEJ010000001.1"/>
</dbReference>
<keyword evidence="3" id="KW-1185">Reference proteome</keyword>
<evidence type="ECO:0000313" key="3">
    <source>
        <dbReference type="Proteomes" id="UP001524547"/>
    </source>
</evidence>
<feature type="transmembrane region" description="Helical" evidence="1">
    <location>
        <begin position="42"/>
        <end position="61"/>
    </location>
</feature>
<evidence type="ECO:0000256" key="1">
    <source>
        <dbReference type="SAM" id="Phobius"/>
    </source>
</evidence>
<dbReference type="EMBL" id="JAMZEJ010000001">
    <property type="protein sequence ID" value="MCQ8239479.1"/>
    <property type="molecule type" value="Genomic_DNA"/>
</dbReference>
<sequence length="96" mass="10921">MTADEKHELRRRMRPPAFATLALMLLLAVNVTLGILVPFRHVWIVETLVVIAMILTVLLVSMELPREPPVIRFFAGIGFCWVGFLVAMTLVDYLTR</sequence>
<protein>
    <recommendedName>
        <fullName evidence="4">Oxidase</fullName>
    </recommendedName>
</protein>
<comment type="caution">
    <text evidence="2">The sequence shown here is derived from an EMBL/GenBank/DDBJ whole genome shotgun (WGS) entry which is preliminary data.</text>
</comment>
<name>A0ABT1VT15_9PROT</name>
<feature type="transmembrane region" description="Helical" evidence="1">
    <location>
        <begin position="16"/>
        <end position="36"/>
    </location>
</feature>